<dbReference type="EMBL" id="MRCX01000849">
    <property type="protein sequence ID" value="RKK57412.1"/>
    <property type="molecule type" value="Genomic_DNA"/>
</dbReference>
<accession>A0A420M853</accession>
<dbReference type="Gene3D" id="1.20.5.170">
    <property type="match status" value="1"/>
</dbReference>
<dbReference type="PROSITE" id="PS50217">
    <property type="entry name" value="BZIP"/>
    <property type="match status" value="1"/>
</dbReference>
<dbReference type="VEuPathDB" id="FungiDB:FOMG_07852"/>
<comment type="subcellular location">
    <subcellularLocation>
        <location evidence="1">Nucleus</location>
    </subcellularLocation>
</comment>
<dbReference type="InterPro" id="IPR051027">
    <property type="entry name" value="bZIP_transcription_factors"/>
</dbReference>
<dbReference type="VEuPathDB" id="FungiDB:FOC1_g10012334"/>
<dbReference type="Proteomes" id="UP000285084">
    <property type="component" value="Unassembled WGS sequence"/>
</dbReference>
<dbReference type="VEuPathDB" id="FungiDB:FOZG_12312"/>
<evidence type="ECO:0000313" key="7">
    <source>
        <dbReference type="Proteomes" id="UP000285084"/>
    </source>
</evidence>
<dbReference type="InterPro" id="IPR004827">
    <property type="entry name" value="bZIP"/>
</dbReference>
<feature type="compositionally biased region" description="Low complexity" evidence="5">
    <location>
        <begin position="93"/>
        <end position="120"/>
    </location>
</feature>
<dbReference type="SMART" id="SM00338">
    <property type="entry name" value="BRLZ"/>
    <property type="match status" value="1"/>
</dbReference>
<dbReference type="VEuPathDB" id="FungiDB:FOXG_09063"/>
<dbReference type="PROSITE" id="PS00036">
    <property type="entry name" value="BZIP_BASIC"/>
    <property type="match status" value="1"/>
</dbReference>
<keyword evidence="2" id="KW-0805">Transcription regulation</keyword>
<dbReference type="SUPFAM" id="SSF57959">
    <property type="entry name" value="Leucine zipper domain"/>
    <property type="match status" value="1"/>
</dbReference>
<keyword evidence="3" id="KW-0804">Transcription</keyword>
<proteinExistence type="predicted"/>
<evidence type="ECO:0000256" key="5">
    <source>
        <dbReference type="SAM" id="MobiDB-lite"/>
    </source>
</evidence>
<dbReference type="CDD" id="cd14687">
    <property type="entry name" value="bZIP_ATF2"/>
    <property type="match status" value="1"/>
</dbReference>
<keyword evidence="4" id="KW-0539">Nucleus</keyword>
<dbReference type="GO" id="GO:0005634">
    <property type="term" value="C:nucleus"/>
    <property type="evidence" value="ECO:0007669"/>
    <property type="project" value="UniProtKB-SubCell"/>
</dbReference>
<evidence type="ECO:0000256" key="3">
    <source>
        <dbReference type="ARBA" id="ARBA00023163"/>
    </source>
</evidence>
<feature type="region of interest" description="Disordered" evidence="5">
    <location>
        <begin position="65"/>
        <end position="156"/>
    </location>
</feature>
<dbReference type="VEuPathDB" id="FungiDB:FOC4_g10008309"/>
<feature type="region of interest" description="Disordered" evidence="5">
    <location>
        <begin position="272"/>
        <end position="305"/>
    </location>
</feature>
<dbReference type="InterPro" id="IPR046347">
    <property type="entry name" value="bZIP_sf"/>
</dbReference>
<evidence type="ECO:0000313" key="6">
    <source>
        <dbReference type="EMBL" id="RKK57412.1"/>
    </source>
</evidence>
<organism evidence="6 7">
    <name type="scientific">Fusarium oxysporum</name>
    <name type="common">Fusarium vascular wilt</name>
    <dbReference type="NCBI Taxonomy" id="5507"/>
    <lineage>
        <taxon>Eukaryota</taxon>
        <taxon>Fungi</taxon>
        <taxon>Dikarya</taxon>
        <taxon>Ascomycota</taxon>
        <taxon>Pezizomycotina</taxon>
        <taxon>Sordariomycetes</taxon>
        <taxon>Hypocreomycetidae</taxon>
        <taxon>Hypocreales</taxon>
        <taxon>Nectriaceae</taxon>
        <taxon>Fusarium</taxon>
        <taxon>Fusarium oxysporum species complex</taxon>
    </lineage>
</organism>
<feature type="compositionally biased region" description="Polar residues" evidence="5">
    <location>
        <begin position="286"/>
        <end position="305"/>
    </location>
</feature>
<gene>
    <name evidence="6" type="ORF">BFJ69_g17506</name>
</gene>
<name>A0A420M853_FUSOX</name>
<dbReference type="GO" id="GO:0003700">
    <property type="term" value="F:DNA-binding transcription factor activity"/>
    <property type="evidence" value="ECO:0007669"/>
    <property type="project" value="InterPro"/>
</dbReference>
<feature type="compositionally biased region" description="Polar residues" evidence="5">
    <location>
        <begin position="134"/>
        <end position="147"/>
    </location>
</feature>
<dbReference type="AlphaFoldDB" id="A0A420M853"/>
<comment type="caution">
    <text evidence="6">The sequence shown here is derived from an EMBL/GenBank/DDBJ whole genome shotgun (WGS) entry which is preliminary data.</text>
</comment>
<feature type="compositionally biased region" description="Basic and acidic residues" evidence="5">
    <location>
        <begin position="124"/>
        <end position="133"/>
    </location>
</feature>
<evidence type="ECO:0000256" key="4">
    <source>
        <dbReference type="ARBA" id="ARBA00023242"/>
    </source>
</evidence>
<evidence type="ECO:0000256" key="2">
    <source>
        <dbReference type="ARBA" id="ARBA00023015"/>
    </source>
</evidence>
<protein>
    <submittedName>
        <fullName evidence="6">Uncharacterized protein</fullName>
    </submittedName>
</protein>
<dbReference type="VEuPathDB" id="FungiDB:HZS61_017108"/>
<feature type="compositionally biased region" description="Polar residues" evidence="5">
    <location>
        <begin position="75"/>
        <end position="89"/>
    </location>
</feature>
<dbReference type="PANTHER" id="PTHR19304">
    <property type="entry name" value="CYCLIC-AMP RESPONSE ELEMENT BINDING PROTEIN"/>
    <property type="match status" value="1"/>
</dbReference>
<dbReference type="Pfam" id="PF00170">
    <property type="entry name" value="bZIP_1"/>
    <property type="match status" value="1"/>
</dbReference>
<dbReference type="VEuPathDB" id="FungiDB:FOIG_04818"/>
<sequence>MNESNQGYGGQVQDFGKDFILVEADDANIDPVLNTYTSGGGPRPPDVSDPVNAQLFMGSAMWNPKLNDVNLYPSGMSSMAPISSTNSPKQPIERQSPPLSLSSEPLSQSSRTSSKSSIPSTADTDTKLRRSNEGSKAQTQRQQTSAAPISHLSHRRKYVKEPTLNEEEEHDGADDIGLDKDARRTKFLKRNRIAASKCRQKKKEWAKNLEDTRCSLKNKNIALHKQHSSLVNELITIKNQLMLHTSCNDANIDQWLDNEARRYIQRIAEQDQALTQSQPHRDSEGCCSNNRQRSSVATSIPQSME</sequence>
<reference evidence="6 7" key="1">
    <citation type="journal article" date="2018" name="Sci. Rep.">
        <title>Characterisation of pathogen-specific regions and novel effector candidates in Fusarium oxysporum f. sp. cepae.</title>
        <authorList>
            <person name="Armitage A.D."/>
            <person name="Taylor A."/>
            <person name="Sobczyk M.K."/>
            <person name="Baxter L."/>
            <person name="Greenfield B.P."/>
            <person name="Bates H.J."/>
            <person name="Wilson F."/>
            <person name="Jackson A.C."/>
            <person name="Ott S."/>
            <person name="Harrison R.J."/>
            <person name="Clarkson J.P."/>
        </authorList>
    </citation>
    <scope>NUCLEOTIDE SEQUENCE [LARGE SCALE GENOMIC DNA]</scope>
    <source>
        <strain evidence="6 7">Fo_A13</strain>
    </source>
</reference>
<evidence type="ECO:0000256" key="1">
    <source>
        <dbReference type="ARBA" id="ARBA00004123"/>
    </source>
</evidence>